<feature type="domain" description="RPA-interacting protein central" evidence="2">
    <location>
        <begin position="272"/>
        <end position="333"/>
    </location>
</feature>
<evidence type="ECO:0000259" key="2">
    <source>
        <dbReference type="Pfam" id="PF14767"/>
    </source>
</evidence>
<gene>
    <name evidence="3" type="ORF">QJS10_CPB04g02009</name>
</gene>
<organism evidence="3 4">
    <name type="scientific">Acorus calamus</name>
    <name type="common">Sweet flag</name>
    <dbReference type="NCBI Taxonomy" id="4465"/>
    <lineage>
        <taxon>Eukaryota</taxon>
        <taxon>Viridiplantae</taxon>
        <taxon>Streptophyta</taxon>
        <taxon>Embryophyta</taxon>
        <taxon>Tracheophyta</taxon>
        <taxon>Spermatophyta</taxon>
        <taxon>Magnoliopsida</taxon>
        <taxon>Liliopsida</taxon>
        <taxon>Acoraceae</taxon>
        <taxon>Acorus</taxon>
    </lineage>
</organism>
<dbReference type="Pfam" id="PF14767">
    <property type="entry name" value="RPA_interact_M"/>
    <property type="match status" value="1"/>
</dbReference>
<reference evidence="3" key="2">
    <citation type="submission" date="2023-06" db="EMBL/GenBank/DDBJ databases">
        <authorList>
            <person name="Ma L."/>
            <person name="Liu K.-W."/>
            <person name="Li Z."/>
            <person name="Hsiao Y.-Y."/>
            <person name="Qi Y."/>
            <person name="Fu T."/>
            <person name="Tang G."/>
            <person name="Zhang D."/>
            <person name="Sun W.-H."/>
            <person name="Liu D.-K."/>
            <person name="Li Y."/>
            <person name="Chen G.-Z."/>
            <person name="Liu X.-D."/>
            <person name="Liao X.-Y."/>
            <person name="Jiang Y.-T."/>
            <person name="Yu X."/>
            <person name="Hao Y."/>
            <person name="Huang J."/>
            <person name="Zhao X.-W."/>
            <person name="Ke S."/>
            <person name="Chen Y.-Y."/>
            <person name="Wu W.-L."/>
            <person name="Hsu J.-L."/>
            <person name="Lin Y.-F."/>
            <person name="Huang M.-D."/>
            <person name="Li C.-Y."/>
            <person name="Huang L."/>
            <person name="Wang Z.-W."/>
            <person name="Zhao X."/>
            <person name="Zhong W.-Y."/>
            <person name="Peng D.-H."/>
            <person name="Ahmad S."/>
            <person name="Lan S."/>
            <person name="Zhang J.-S."/>
            <person name="Tsai W.-C."/>
            <person name="Van De Peer Y."/>
            <person name="Liu Z.-J."/>
        </authorList>
    </citation>
    <scope>NUCLEOTIDE SEQUENCE</scope>
    <source>
        <strain evidence="3">CP</strain>
        <tissue evidence="3">Leaves</tissue>
    </source>
</reference>
<dbReference type="Proteomes" id="UP001180020">
    <property type="component" value="Unassembled WGS sequence"/>
</dbReference>
<feature type="region of interest" description="Disordered" evidence="1">
    <location>
        <begin position="28"/>
        <end position="56"/>
    </location>
</feature>
<proteinExistence type="predicted"/>
<dbReference type="AlphaFoldDB" id="A0AAV9F2B3"/>
<evidence type="ECO:0000313" key="4">
    <source>
        <dbReference type="Proteomes" id="UP001180020"/>
    </source>
</evidence>
<comment type="caution">
    <text evidence="3">The sequence shown here is derived from an EMBL/GenBank/DDBJ whole genome shotgun (WGS) entry which is preliminary data.</text>
</comment>
<evidence type="ECO:0000256" key="1">
    <source>
        <dbReference type="SAM" id="MobiDB-lite"/>
    </source>
</evidence>
<protein>
    <recommendedName>
        <fullName evidence="2">RPA-interacting protein central domain-containing protein</fullName>
    </recommendedName>
</protein>
<accession>A0AAV9F2B3</accession>
<evidence type="ECO:0000313" key="3">
    <source>
        <dbReference type="EMBL" id="KAK1319711.1"/>
    </source>
</evidence>
<name>A0AAV9F2B3_ACOCL</name>
<dbReference type="EMBL" id="JAUJYO010000004">
    <property type="protein sequence ID" value="KAK1319711.1"/>
    <property type="molecule type" value="Genomic_DNA"/>
</dbReference>
<keyword evidence="4" id="KW-1185">Reference proteome</keyword>
<reference evidence="3" key="1">
    <citation type="journal article" date="2023" name="Nat. Commun.">
        <title>Diploid and tetraploid genomes of Acorus and the evolution of monocots.</title>
        <authorList>
            <person name="Ma L."/>
            <person name="Liu K.W."/>
            <person name="Li Z."/>
            <person name="Hsiao Y.Y."/>
            <person name="Qi Y."/>
            <person name="Fu T."/>
            <person name="Tang G.D."/>
            <person name="Zhang D."/>
            <person name="Sun W.H."/>
            <person name="Liu D.K."/>
            <person name="Li Y."/>
            <person name="Chen G.Z."/>
            <person name="Liu X.D."/>
            <person name="Liao X.Y."/>
            <person name="Jiang Y.T."/>
            <person name="Yu X."/>
            <person name="Hao Y."/>
            <person name="Huang J."/>
            <person name="Zhao X.W."/>
            <person name="Ke S."/>
            <person name="Chen Y.Y."/>
            <person name="Wu W.L."/>
            <person name="Hsu J.L."/>
            <person name="Lin Y.F."/>
            <person name="Huang M.D."/>
            <person name="Li C.Y."/>
            <person name="Huang L."/>
            <person name="Wang Z.W."/>
            <person name="Zhao X."/>
            <person name="Zhong W.Y."/>
            <person name="Peng D.H."/>
            <person name="Ahmad S."/>
            <person name="Lan S."/>
            <person name="Zhang J.S."/>
            <person name="Tsai W.C."/>
            <person name="Van de Peer Y."/>
            <person name="Liu Z.J."/>
        </authorList>
    </citation>
    <scope>NUCLEOTIDE SEQUENCE</scope>
    <source>
        <strain evidence="3">CP</strain>
    </source>
</reference>
<dbReference type="InterPro" id="IPR028155">
    <property type="entry name" value="RPA_interact_central"/>
</dbReference>
<sequence>MGSSIHIKLYPRGIRLQPNNLNGVLGGGRVKGESKGGNEGGRWAIKPPTRTPSRNRITNALPNLVGQENGVGSGTMVNGPRPLVQGFQERELTWKTRMNPSGKSLPNRNNCRASKKNMKIRFLTVEAKRDLEAREKPQRVAQSSVEVRLWTSLHINKLALGGRRGFQTSSSFFAVLVSAISTGNPCSGHTMTGPLSDSTSTAASSLGGSARRTFSSSILTSFKLISNCASALASAVEEAISLERTPPTLRVPMARRPSMRSGGEGVDKIAGSTFRDIISDELEKIKRPSPQDGRDITKLDGSDILWEYDGPQSDSQSTVSEREELLIEMERLL</sequence>